<organism evidence="1 2">
    <name type="scientific">Hyphomonas oceanitis SCH89</name>
    <dbReference type="NCBI Taxonomy" id="1280953"/>
    <lineage>
        <taxon>Bacteria</taxon>
        <taxon>Pseudomonadati</taxon>
        <taxon>Pseudomonadota</taxon>
        <taxon>Alphaproteobacteria</taxon>
        <taxon>Hyphomonadales</taxon>
        <taxon>Hyphomonadaceae</taxon>
        <taxon>Hyphomonas</taxon>
    </lineage>
</organism>
<proteinExistence type="predicted"/>
<evidence type="ECO:0008006" key="3">
    <source>
        <dbReference type="Google" id="ProtNLM"/>
    </source>
</evidence>
<dbReference type="Proteomes" id="UP000024942">
    <property type="component" value="Unassembled WGS sequence"/>
</dbReference>
<comment type="caution">
    <text evidence="1">The sequence shown here is derived from an EMBL/GenBank/DDBJ whole genome shotgun (WGS) entry which is preliminary data.</text>
</comment>
<evidence type="ECO:0000313" key="2">
    <source>
        <dbReference type="Proteomes" id="UP000024942"/>
    </source>
</evidence>
<dbReference type="EMBL" id="ARYL01000032">
    <property type="protein sequence ID" value="KDA01271.1"/>
    <property type="molecule type" value="Genomic_DNA"/>
</dbReference>
<dbReference type="STRING" id="1280953.HOC_16536"/>
<evidence type="ECO:0000313" key="1">
    <source>
        <dbReference type="EMBL" id="KDA01271.1"/>
    </source>
</evidence>
<sequence>MQRLIADKEDTEQVFHIIEALNGRSFEKNFYKFVESPEGKALLDKREFLPPLLDDHVWIRELPEGTVGRAYMDFMEREGLSAKGLVEESEKFRGAVRDFDDDMLWYGNRLRDTHDLFHVLSGYGRDALGEASLLAFTYSQTPGLGVIFISFVGTRQIMKSVPKEARVMDCFREGKRNGAAASKIIREDIFALMHEPLNAARKRLNIAKPTAYLRALDVCQAEGLVIDQIGLAPNEFQAAA</sequence>
<dbReference type="RefSeq" id="WP_241767065.1">
    <property type="nucleotide sequence ID" value="NZ_ARYL01000032.1"/>
</dbReference>
<dbReference type="AlphaFoldDB" id="A0A059G385"/>
<reference evidence="1 2" key="1">
    <citation type="journal article" date="2014" name="Antonie Van Leeuwenhoek">
        <title>Hyphomonas beringensis sp. nov. and Hyphomonas chukchiensis sp. nov., isolated from surface seawater of the Bering Sea and Chukchi Sea.</title>
        <authorList>
            <person name="Li C."/>
            <person name="Lai Q."/>
            <person name="Li G."/>
            <person name="Dong C."/>
            <person name="Wang J."/>
            <person name="Liao Y."/>
            <person name="Shao Z."/>
        </authorList>
    </citation>
    <scope>NUCLEOTIDE SEQUENCE [LARGE SCALE GENOMIC DNA]</scope>
    <source>
        <strain evidence="1 2">SCH89</strain>
    </source>
</reference>
<name>A0A059G385_9PROT</name>
<dbReference type="PATRIC" id="fig|1280953.3.peg.3315"/>
<dbReference type="InterPro" id="IPR007715">
    <property type="entry name" value="Coq4"/>
</dbReference>
<dbReference type="Pfam" id="PF05019">
    <property type="entry name" value="Coq4"/>
    <property type="match status" value="1"/>
</dbReference>
<accession>A0A059G385</accession>
<dbReference type="GO" id="GO:0006744">
    <property type="term" value="P:ubiquinone biosynthetic process"/>
    <property type="evidence" value="ECO:0007669"/>
    <property type="project" value="InterPro"/>
</dbReference>
<gene>
    <name evidence="1" type="ORF">HOC_16536</name>
</gene>
<dbReference type="PANTHER" id="PTHR12922">
    <property type="entry name" value="UBIQUINONE BIOSYNTHESIS PROTEIN"/>
    <property type="match status" value="1"/>
</dbReference>
<protein>
    <recommendedName>
        <fullName evidence="3">Coenzyme Q (Ubiquinone) biosynthesis protein Coq4</fullName>
    </recommendedName>
</protein>
<keyword evidence="2" id="KW-1185">Reference proteome</keyword>
<dbReference type="PANTHER" id="PTHR12922:SF7">
    <property type="entry name" value="UBIQUINONE BIOSYNTHESIS PROTEIN COQ4 HOMOLOG, MITOCHONDRIAL"/>
    <property type="match status" value="1"/>
</dbReference>
<dbReference type="eggNOG" id="COG5031">
    <property type="taxonomic scope" value="Bacteria"/>
</dbReference>